<feature type="domain" description="Co-chaperone DjlA N-terminal" evidence="1">
    <location>
        <begin position="28"/>
        <end position="143"/>
    </location>
</feature>
<dbReference type="InterPro" id="IPR029024">
    <property type="entry name" value="TerB-like"/>
</dbReference>
<reference evidence="2 3" key="1">
    <citation type="submission" date="2007-03" db="EMBL/GenBank/DDBJ databases">
        <authorList>
            <person name="Heidelberg J."/>
        </authorList>
    </citation>
    <scope>NUCLEOTIDE SEQUENCE [LARGE SCALE GENOMIC DNA]</scope>
    <source>
        <strain evidence="3">ATCC 39541 / Classical Ogawa 395 / O395</strain>
    </source>
</reference>
<dbReference type="EMBL" id="CP000627">
    <property type="protein sequence ID" value="ABQ19616.1"/>
    <property type="molecule type" value="Genomic_DNA"/>
</dbReference>
<dbReference type="KEGG" id="vco:VC0395_A0994"/>
<evidence type="ECO:0000313" key="3">
    <source>
        <dbReference type="Proteomes" id="UP000000249"/>
    </source>
</evidence>
<evidence type="ECO:0000259" key="1">
    <source>
        <dbReference type="Pfam" id="PF05099"/>
    </source>
</evidence>
<dbReference type="SUPFAM" id="SSF158682">
    <property type="entry name" value="TerB-like"/>
    <property type="match status" value="1"/>
</dbReference>
<dbReference type="Pfam" id="PF05099">
    <property type="entry name" value="TerB"/>
    <property type="match status" value="1"/>
</dbReference>
<dbReference type="PATRIC" id="fig|345073.21.peg.1453"/>
<dbReference type="CDD" id="cd07313">
    <property type="entry name" value="terB_like_2"/>
    <property type="match status" value="1"/>
</dbReference>
<dbReference type="eggNOG" id="COG4103">
    <property type="taxonomic scope" value="Bacteria"/>
</dbReference>
<sequence length="154" mass="17067">MPMFNALTSLFKQLLEGQDLAQHSATPELAIACLLSEVAGADQQISAPEQQAKLALLQHLLQCTAEQASDLLMRAEQEVKQSASLYDFTSQLRSLSQTQRFELIKAMWEVANADGTIDPLEDAVIRKAAELLYVDHSQFIRAKLMAADKHQSPE</sequence>
<dbReference type="Gene3D" id="1.10.3680.10">
    <property type="entry name" value="TerB-like"/>
    <property type="match status" value="1"/>
</dbReference>
<name>A0A0H3AH72_VIBC3</name>
<dbReference type="OrthoDB" id="5294347at2"/>
<accession>A0A0H3AH72</accession>
<organism evidence="2 3">
    <name type="scientific">Vibrio cholerae serotype O1 (strain ATCC 39541 / Classical Ogawa 395 / O395)</name>
    <dbReference type="NCBI Taxonomy" id="345073"/>
    <lineage>
        <taxon>Bacteria</taxon>
        <taxon>Pseudomonadati</taxon>
        <taxon>Pseudomonadota</taxon>
        <taxon>Gammaproteobacteria</taxon>
        <taxon>Vibrionales</taxon>
        <taxon>Vibrionaceae</taxon>
        <taxon>Vibrio</taxon>
    </lineage>
</organism>
<dbReference type="InterPro" id="IPR007791">
    <property type="entry name" value="DjlA_N"/>
</dbReference>
<protein>
    <recommendedName>
        <fullName evidence="1">Co-chaperone DjlA N-terminal domain-containing protein</fullName>
    </recommendedName>
</protein>
<dbReference type="AlphaFoldDB" id="A0A0H3AH72"/>
<evidence type="ECO:0000313" key="2">
    <source>
        <dbReference type="EMBL" id="ABQ19616.1"/>
    </source>
</evidence>
<dbReference type="KEGG" id="vcr:VC395_1498"/>
<gene>
    <name evidence="2" type="ordered locus">VC0395_A0994</name>
</gene>
<proteinExistence type="predicted"/>
<dbReference type="Proteomes" id="UP000000249">
    <property type="component" value="Chromosome 1"/>
</dbReference>